<dbReference type="PANTHER" id="PTHR48098">
    <property type="entry name" value="ENTEROCHELIN ESTERASE-RELATED"/>
    <property type="match status" value="1"/>
</dbReference>
<evidence type="ECO:0000313" key="3">
    <source>
        <dbReference type="EMBL" id="MFD0692072.1"/>
    </source>
</evidence>
<proteinExistence type="predicted"/>
<dbReference type="SUPFAM" id="SSF53474">
    <property type="entry name" value="alpha/beta-Hydrolases"/>
    <property type="match status" value="1"/>
</dbReference>
<feature type="region of interest" description="Disordered" evidence="1">
    <location>
        <begin position="95"/>
        <end position="117"/>
    </location>
</feature>
<dbReference type="InterPro" id="IPR029058">
    <property type="entry name" value="AB_hydrolase_fold"/>
</dbReference>
<comment type="caution">
    <text evidence="3">The sequence shown here is derived from an EMBL/GenBank/DDBJ whole genome shotgun (WGS) entry which is preliminary data.</text>
</comment>
<keyword evidence="2" id="KW-0812">Transmembrane</keyword>
<dbReference type="PANTHER" id="PTHR48098:SF1">
    <property type="entry name" value="DIACYLGLYCEROL ACYLTRANSFERASE_MYCOLYLTRANSFERASE AG85A"/>
    <property type="match status" value="1"/>
</dbReference>
<protein>
    <submittedName>
        <fullName evidence="3">Alpha/beta hydrolase</fullName>
    </submittedName>
</protein>
<accession>A0ABW2Y0G7</accession>
<organism evidence="3 4">
    <name type="scientific">Actinomadura fibrosa</name>
    <dbReference type="NCBI Taxonomy" id="111802"/>
    <lineage>
        <taxon>Bacteria</taxon>
        <taxon>Bacillati</taxon>
        <taxon>Actinomycetota</taxon>
        <taxon>Actinomycetes</taxon>
        <taxon>Streptosporangiales</taxon>
        <taxon>Thermomonosporaceae</taxon>
        <taxon>Actinomadura</taxon>
    </lineage>
</organism>
<evidence type="ECO:0000256" key="2">
    <source>
        <dbReference type="SAM" id="Phobius"/>
    </source>
</evidence>
<feature type="transmembrane region" description="Helical" evidence="2">
    <location>
        <begin position="38"/>
        <end position="60"/>
    </location>
</feature>
<keyword evidence="3" id="KW-0378">Hydrolase</keyword>
<reference evidence="4" key="1">
    <citation type="journal article" date="2019" name="Int. J. Syst. Evol. Microbiol.">
        <title>The Global Catalogue of Microorganisms (GCM) 10K type strain sequencing project: providing services to taxonomists for standard genome sequencing and annotation.</title>
        <authorList>
            <consortium name="The Broad Institute Genomics Platform"/>
            <consortium name="The Broad Institute Genome Sequencing Center for Infectious Disease"/>
            <person name="Wu L."/>
            <person name="Ma J."/>
        </authorList>
    </citation>
    <scope>NUCLEOTIDE SEQUENCE [LARGE SCALE GENOMIC DNA]</scope>
    <source>
        <strain evidence="4">JCM 9371</strain>
    </source>
</reference>
<keyword evidence="4" id="KW-1185">Reference proteome</keyword>
<gene>
    <name evidence="3" type="ORF">ACFQZM_46820</name>
</gene>
<dbReference type="InterPro" id="IPR050583">
    <property type="entry name" value="Mycobacterial_A85_antigen"/>
</dbReference>
<sequence length="407" mass="42732">MQPISGAFLLAACGLAAACLTAAVVLWPRAAGTGPRSLLARCGMLLAVQVTLTAAVVLVVNRHFVFYATWNDVLGRDGAQARIDHVQPDRGDAGLVRRTTTDLGPRRRGHPRDPLKDGRIDRLEIRGARSGLDAEAYVYLPARYFQPAYAARRLPVVILISGGPSDTGTAWLRQARLPEAADAAARGPGGAQPMVYVMVRSARGLVPAADGPRPTACLNLPGRPDGQAETYFAQDLPLALTSLYRLPRTRQGWGVAGYASGGQCAVRLAMLHSDRFAAAAGLDGRFGTPTDAPETAPPPAGTPAAAPVAPPAAPPRPDDPYGGSDAYRLDNDLLWRMEHLPPPPVAVLAAAGDGGAGARDADRFAALARPPMSAAKTLVPGAPGTLAEWRAHLPPVLEWLSARLRGE</sequence>
<dbReference type="EMBL" id="JBHTGP010000035">
    <property type="protein sequence ID" value="MFD0692072.1"/>
    <property type="molecule type" value="Genomic_DNA"/>
</dbReference>
<evidence type="ECO:0000313" key="4">
    <source>
        <dbReference type="Proteomes" id="UP001597063"/>
    </source>
</evidence>
<dbReference type="RefSeq" id="WP_131762875.1">
    <property type="nucleotide sequence ID" value="NZ_CAACUY010000267.1"/>
</dbReference>
<dbReference type="Proteomes" id="UP001597063">
    <property type="component" value="Unassembled WGS sequence"/>
</dbReference>
<keyword evidence="2" id="KW-1133">Transmembrane helix</keyword>
<evidence type="ECO:0000256" key="1">
    <source>
        <dbReference type="SAM" id="MobiDB-lite"/>
    </source>
</evidence>
<dbReference type="GO" id="GO:0016787">
    <property type="term" value="F:hydrolase activity"/>
    <property type="evidence" value="ECO:0007669"/>
    <property type="project" value="UniProtKB-KW"/>
</dbReference>
<keyword evidence="2" id="KW-0472">Membrane</keyword>
<name>A0ABW2Y0G7_9ACTN</name>
<dbReference type="Gene3D" id="3.40.50.1820">
    <property type="entry name" value="alpha/beta hydrolase"/>
    <property type="match status" value="1"/>
</dbReference>
<feature type="region of interest" description="Disordered" evidence="1">
    <location>
        <begin position="285"/>
        <end position="325"/>
    </location>
</feature>